<protein>
    <submittedName>
        <fullName evidence="2">Uncharacterized protein</fullName>
    </submittedName>
</protein>
<proteinExistence type="predicted"/>
<evidence type="ECO:0000313" key="3">
    <source>
        <dbReference type="Proteomes" id="UP000006851"/>
    </source>
</evidence>
<feature type="transmembrane region" description="Helical" evidence="1">
    <location>
        <begin position="359"/>
        <end position="381"/>
    </location>
</feature>
<feature type="transmembrane region" description="Helical" evidence="1">
    <location>
        <begin position="43"/>
        <end position="64"/>
    </location>
</feature>
<keyword evidence="3" id="KW-1185">Reference proteome</keyword>
<dbReference type="EMBL" id="CP002628">
    <property type="protein sequence ID" value="AEB06582.1"/>
    <property type="molecule type" value="Genomic_DNA"/>
</dbReference>
<keyword evidence="1" id="KW-0812">Transmembrane</keyword>
<keyword evidence="1" id="KW-1133">Transmembrane helix</keyword>
<feature type="transmembrane region" description="Helical" evidence="1">
    <location>
        <begin position="401"/>
        <end position="427"/>
    </location>
</feature>
<dbReference type="STRING" id="700015.Corgl_0464"/>
<feature type="transmembrane region" description="Helical" evidence="1">
    <location>
        <begin position="473"/>
        <end position="504"/>
    </location>
</feature>
<dbReference type="HOGENOM" id="CLU_528674_0_0_11"/>
<feature type="transmembrane region" description="Helical" evidence="1">
    <location>
        <begin position="434"/>
        <end position="453"/>
    </location>
</feature>
<evidence type="ECO:0000313" key="2">
    <source>
        <dbReference type="EMBL" id="AEB06582.1"/>
    </source>
</evidence>
<evidence type="ECO:0000256" key="1">
    <source>
        <dbReference type="SAM" id="Phobius"/>
    </source>
</evidence>
<reference evidence="3" key="1">
    <citation type="journal article" date="2013" name="Stand. Genomic Sci.">
        <title>Complete genome sequence of Coriobacterium glomerans type strain (PW2(T)) from the midgut of Pyrrhocoris apterus L. (red soldier bug).</title>
        <authorList>
            <person name="Stackebrandt E."/>
            <person name="Zeytun A."/>
            <person name="Lapidus A."/>
            <person name="Nolan M."/>
            <person name="Lucas S."/>
            <person name="Hammon N."/>
            <person name="Deshpande S."/>
            <person name="Cheng J.F."/>
            <person name="Tapia R."/>
            <person name="Goodwin L.A."/>
            <person name="Pitluck S."/>
            <person name="Liolios K."/>
            <person name="Pagani I."/>
            <person name="Ivanova N."/>
            <person name="Mavromatis K."/>
            <person name="Mikhailova N."/>
            <person name="Huntemann M."/>
            <person name="Pati A."/>
            <person name="Chen A."/>
            <person name="Palaniappan K."/>
            <person name="Chang Y.J."/>
            <person name="Land M."/>
            <person name="Hauser L."/>
            <person name="Rohde M."/>
            <person name="Pukall R."/>
            <person name="Goker M."/>
            <person name="Detter J.C."/>
            <person name="Woyke T."/>
            <person name="Bristow J."/>
            <person name="Eisen J.A."/>
            <person name="Markowitz V."/>
            <person name="Hugenholtz P."/>
            <person name="Kyrpides N.C."/>
            <person name="Klenk H.P."/>
        </authorList>
    </citation>
    <scope>NUCLEOTIDE SEQUENCE</scope>
    <source>
        <strain evidence="3">ATCC 49209 / DSM 20642 / JCM 10262 / PW2</strain>
    </source>
</reference>
<keyword evidence="1" id="KW-0472">Membrane</keyword>
<feature type="transmembrane region" description="Helical" evidence="1">
    <location>
        <begin position="333"/>
        <end position="352"/>
    </location>
</feature>
<dbReference type="eggNOG" id="ENOG5031TVT">
    <property type="taxonomic scope" value="Bacteria"/>
</dbReference>
<dbReference type="KEGG" id="cgo:Corgl_0464"/>
<dbReference type="RefSeq" id="WP_013708325.1">
    <property type="nucleotide sequence ID" value="NC_015389.1"/>
</dbReference>
<sequence length="509" mass="53337">MDRIRLLIWLRRRHLRTAVTFWSTALGVDLEERPDLIDRLYRAYLIIALGGWAIMSWSALRAAVEAAAVAAPSSLFQMLSITALGVPWIALFIATIAGLIRSPLKLIDADITFLVSSGFSMRSMAVLDVLETAGAVAIVGFVVMFMLGFGFEAAGYGISAGALASGLAIQTAAAVSIGRSFGYARLSIAGAPVVRTRISRVACSIGVIAIEIALAWGAWNLSGLGGAASASRLLGVVSGAPALDAALVVAAAAAAAAGSVSIDAVRVIEDSGLYAALFGVRRLVWLDSIAYHDIRRRLRIARRSHLLRVRFAAGAAAPLSRAVFAHIRQYESIIRLLLLGALEVPLGALLLARPVPAPLLVVWGLQLIYAVPLVRELGLAFRADMAVSIVRQALPFSDARLALIDAVPAVSFTCLCSVASLLMIAAVGHVGISLAQVLVAPLITVALSLAAAFDGVQITLRRMRMSCLVGTALLVICAGLLALFGIAPLLCGLAGLDIVLMALLARRSS</sequence>
<feature type="transmembrane region" description="Helical" evidence="1">
    <location>
        <begin position="125"/>
        <end position="147"/>
    </location>
</feature>
<organism evidence="2 3">
    <name type="scientific">Coriobacterium glomerans (strain ATCC 49209 / DSM 20642 / JCM 10262 / PW2)</name>
    <dbReference type="NCBI Taxonomy" id="700015"/>
    <lineage>
        <taxon>Bacteria</taxon>
        <taxon>Bacillati</taxon>
        <taxon>Actinomycetota</taxon>
        <taxon>Coriobacteriia</taxon>
        <taxon>Coriobacteriales</taxon>
        <taxon>Coriobacteriaceae</taxon>
        <taxon>Coriobacterium</taxon>
    </lineage>
</organism>
<name>F2N7A7_CORGP</name>
<feature type="transmembrane region" description="Helical" evidence="1">
    <location>
        <begin position="198"/>
        <end position="219"/>
    </location>
</feature>
<dbReference type="Proteomes" id="UP000006851">
    <property type="component" value="Chromosome"/>
</dbReference>
<feature type="transmembrane region" description="Helical" evidence="1">
    <location>
        <begin position="239"/>
        <end position="262"/>
    </location>
</feature>
<dbReference type="AlphaFoldDB" id="F2N7A7"/>
<gene>
    <name evidence="2" type="ordered locus">Corgl_0464</name>
</gene>
<feature type="transmembrane region" description="Helical" evidence="1">
    <location>
        <begin position="76"/>
        <end position="100"/>
    </location>
</feature>
<feature type="transmembrane region" description="Helical" evidence="1">
    <location>
        <begin position="153"/>
        <end position="177"/>
    </location>
</feature>
<accession>F2N7A7</accession>